<dbReference type="PANTHER" id="PTHR36699">
    <property type="entry name" value="LD-TRANSPEPTIDASE"/>
    <property type="match status" value="1"/>
</dbReference>
<dbReference type="InterPro" id="IPR005490">
    <property type="entry name" value="LD_TPept_cat_dom"/>
</dbReference>
<evidence type="ECO:0000256" key="1">
    <source>
        <dbReference type="ARBA" id="ARBA00004752"/>
    </source>
</evidence>
<evidence type="ECO:0000313" key="11">
    <source>
        <dbReference type="Proteomes" id="UP001242480"/>
    </source>
</evidence>
<feature type="active site" description="Proton donor/acceptor" evidence="7">
    <location>
        <position position="118"/>
    </location>
</feature>
<feature type="domain" description="L,D-TPase catalytic" evidence="9">
    <location>
        <begin position="26"/>
        <end position="157"/>
    </location>
</feature>
<evidence type="ECO:0000256" key="4">
    <source>
        <dbReference type="ARBA" id="ARBA00022960"/>
    </source>
</evidence>
<evidence type="ECO:0000313" key="10">
    <source>
        <dbReference type="EMBL" id="MDQ0467931.1"/>
    </source>
</evidence>
<dbReference type="EMBL" id="JAUSVX010000001">
    <property type="protein sequence ID" value="MDQ0467931.1"/>
    <property type="molecule type" value="Genomic_DNA"/>
</dbReference>
<comment type="similarity">
    <text evidence="2">Belongs to the YkuD family.</text>
</comment>
<dbReference type="RefSeq" id="WP_307268286.1">
    <property type="nucleotide sequence ID" value="NZ_JAUSVX010000001.1"/>
</dbReference>
<protein>
    <submittedName>
        <fullName evidence="10">Murein L,D-transpeptidase YafK</fullName>
    </submittedName>
</protein>
<comment type="caution">
    <text evidence="10">The sequence shown here is derived from an EMBL/GenBank/DDBJ whole genome shotgun (WGS) entry which is preliminary data.</text>
</comment>
<keyword evidence="4 7" id="KW-0133">Cell shape</keyword>
<dbReference type="PROSITE" id="PS52029">
    <property type="entry name" value="LD_TPASE"/>
    <property type="match status" value="1"/>
</dbReference>
<feature type="compositionally biased region" description="Low complexity" evidence="8">
    <location>
        <begin position="407"/>
        <end position="422"/>
    </location>
</feature>
<evidence type="ECO:0000256" key="7">
    <source>
        <dbReference type="PROSITE-ProRule" id="PRU01373"/>
    </source>
</evidence>
<feature type="compositionally biased region" description="Polar residues" evidence="8">
    <location>
        <begin position="396"/>
        <end position="406"/>
    </location>
</feature>
<keyword evidence="3" id="KW-0808">Transferase</keyword>
<reference evidence="10 11" key="1">
    <citation type="submission" date="2023-07" db="EMBL/GenBank/DDBJ databases">
        <title>Genomic Encyclopedia of Type Strains, Phase IV (KMG-IV): sequencing the most valuable type-strain genomes for metagenomic binning, comparative biology and taxonomic classification.</title>
        <authorList>
            <person name="Goeker M."/>
        </authorList>
    </citation>
    <scope>NUCLEOTIDE SEQUENCE [LARGE SCALE GENOMIC DNA]</scope>
    <source>
        <strain evidence="10 11">DSM 19619</strain>
    </source>
</reference>
<name>A0ABU0J101_9HYPH</name>
<feature type="region of interest" description="Disordered" evidence="8">
    <location>
        <begin position="396"/>
        <end position="496"/>
    </location>
</feature>
<gene>
    <name evidence="10" type="ORF">QO011_000926</name>
</gene>
<evidence type="ECO:0000256" key="5">
    <source>
        <dbReference type="ARBA" id="ARBA00022984"/>
    </source>
</evidence>
<evidence type="ECO:0000256" key="2">
    <source>
        <dbReference type="ARBA" id="ARBA00005992"/>
    </source>
</evidence>
<dbReference type="CDD" id="cd16913">
    <property type="entry name" value="YkuD_like"/>
    <property type="match status" value="1"/>
</dbReference>
<dbReference type="InterPro" id="IPR038063">
    <property type="entry name" value="Transpep_catalytic_dom"/>
</dbReference>
<accession>A0ABU0J101</accession>
<organism evidence="10 11">
    <name type="scientific">Labrys wisconsinensis</name>
    <dbReference type="NCBI Taxonomy" id="425677"/>
    <lineage>
        <taxon>Bacteria</taxon>
        <taxon>Pseudomonadati</taxon>
        <taxon>Pseudomonadota</taxon>
        <taxon>Alphaproteobacteria</taxon>
        <taxon>Hyphomicrobiales</taxon>
        <taxon>Xanthobacteraceae</taxon>
        <taxon>Labrys</taxon>
    </lineage>
</organism>
<evidence type="ECO:0000259" key="9">
    <source>
        <dbReference type="PROSITE" id="PS52029"/>
    </source>
</evidence>
<keyword evidence="5 7" id="KW-0573">Peptidoglycan synthesis</keyword>
<sequence>MRGTSPIPQKLLADMQAKGMTRSAPVLVRIYKQESELELWKQTNSGRYALLKTYPICRWSGQLGPKKVEGDRQVPEGFYSVAQSQMNPNSQYYLSFDVGYPNNFDRTLGRAGGDIMVHGGCSSRGCFAMTNDQMGEIYAVAREALQGGQGAFQVQSLPFRMTAENMVRNRRNPNYGFWQNLKEGADNFEVTKQPVQVAACGSRYVFNGQGGQACGMPKGDATVTAAVEQKRQHDAVEMAALAKSTPAVNTIYDDGGSNPLFAALSVDSHAIPGKDRPYSRVPRPTVVVLNESGAPATEADDKAARTATYSAAETLLMAEANLARRPVGPQKPEVVAKRQQVVYARLMGSEMPKPAAPKPEPVVVAAAEAPVAAAAPAPAADEQPFYARILSFGGSSDPAQKPATLQPSAPVEASAAGPAPAAQEERPFYQRWLGLGSDEPPAAESAPVTATVPQVSTAAVPLPPTRPKRTAVLPPVMLDGTQPALPKGGNAYATAN</sequence>
<dbReference type="Proteomes" id="UP001242480">
    <property type="component" value="Unassembled WGS sequence"/>
</dbReference>
<keyword evidence="11" id="KW-1185">Reference proteome</keyword>
<evidence type="ECO:0000256" key="6">
    <source>
        <dbReference type="ARBA" id="ARBA00023316"/>
    </source>
</evidence>
<dbReference type="PANTHER" id="PTHR36699:SF1">
    <property type="entry name" value="L,D-TRANSPEPTIDASE YAFK-RELATED"/>
    <property type="match status" value="1"/>
</dbReference>
<evidence type="ECO:0000256" key="3">
    <source>
        <dbReference type="ARBA" id="ARBA00022679"/>
    </source>
</evidence>
<feature type="active site" description="Nucleophile" evidence="7">
    <location>
        <position position="126"/>
    </location>
</feature>
<comment type="pathway">
    <text evidence="1 7">Cell wall biogenesis; peptidoglycan biosynthesis.</text>
</comment>
<keyword evidence="6 7" id="KW-0961">Cell wall biogenesis/degradation</keyword>
<dbReference type="Pfam" id="PF03734">
    <property type="entry name" value="YkuD"/>
    <property type="match status" value="1"/>
</dbReference>
<evidence type="ECO:0000256" key="8">
    <source>
        <dbReference type="SAM" id="MobiDB-lite"/>
    </source>
</evidence>
<proteinExistence type="inferred from homology"/>
<dbReference type="SUPFAM" id="SSF141523">
    <property type="entry name" value="L,D-transpeptidase catalytic domain-like"/>
    <property type="match status" value="1"/>
</dbReference>